<dbReference type="InterPro" id="IPR035979">
    <property type="entry name" value="RBD_domain_sf"/>
</dbReference>
<protein>
    <recommendedName>
        <fullName evidence="4">RRM domain-containing protein</fullName>
    </recommendedName>
</protein>
<dbReference type="PANTHER" id="PTHR48027">
    <property type="entry name" value="HETEROGENEOUS NUCLEAR RIBONUCLEOPROTEIN 87F-RELATED"/>
    <property type="match status" value="1"/>
</dbReference>
<feature type="compositionally biased region" description="Low complexity" evidence="3">
    <location>
        <begin position="325"/>
        <end position="354"/>
    </location>
</feature>
<dbReference type="Proteomes" id="UP001152592">
    <property type="component" value="Unassembled WGS sequence"/>
</dbReference>
<dbReference type="PROSITE" id="PS50102">
    <property type="entry name" value="RRM"/>
    <property type="match status" value="2"/>
</dbReference>
<evidence type="ECO:0000256" key="1">
    <source>
        <dbReference type="ARBA" id="ARBA00022884"/>
    </source>
</evidence>
<proteinExistence type="predicted"/>
<feature type="compositionally biased region" description="Basic residues" evidence="3">
    <location>
        <begin position="144"/>
        <end position="164"/>
    </location>
</feature>
<accession>A0A9W4N6L4</accession>
<dbReference type="InterPro" id="IPR052462">
    <property type="entry name" value="SLIRP/GR-RBP-like"/>
</dbReference>
<reference evidence="5" key="1">
    <citation type="submission" date="2021-07" db="EMBL/GenBank/DDBJ databases">
        <authorList>
            <person name="Branca A.L. A."/>
        </authorList>
    </citation>
    <scope>NUCLEOTIDE SEQUENCE</scope>
</reference>
<dbReference type="InterPro" id="IPR000504">
    <property type="entry name" value="RRM_dom"/>
</dbReference>
<feature type="domain" description="RRM" evidence="4">
    <location>
        <begin position="220"/>
        <end position="310"/>
    </location>
</feature>
<evidence type="ECO:0000313" key="5">
    <source>
        <dbReference type="EMBL" id="CAG8271317.1"/>
    </source>
</evidence>
<gene>
    <name evidence="5" type="ORF">PSALAMII_LOCUS1174</name>
</gene>
<name>A0A9W4N6L4_9EURO</name>
<evidence type="ECO:0000313" key="6">
    <source>
        <dbReference type="Proteomes" id="UP001152592"/>
    </source>
</evidence>
<sequence>MSAVDALADSVAATTLSDKPETNGVTPSQAANAAAASADEGRRLYIGNLAYATTEEELKEFFKSYTIETTSIPVNPRTNRPVGYAFVDIATAAEASAAIEALSGKEILQRKVSVQLARKPEPSEAKEGATSGGDAASGAEGRKRAGGRGRGRGRARGRGGRTGRSRAAQEGQEATEAATEEAPLAETTNDKDAGSDAGKTRAARPQKQRGPPEDGIASKTKVMVANLPYDLTEDKLKEIFAAYEPVSAKVALRPIPRFMIKKLQARNERRKTRGFGFVNLASEELQAKAVSEMNGKDIDGRVIAVKVAIDSPGKEDEDINAPTDETPAPAQENAAPAAAAAAAAAAAPAATTEA</sequence>
<evidence type="ECO:0000256" key="2">
    <source>
        <dbReference type="PROSITE-ProRule" id="PRU00176"/>
    </source>
</evidence>
<feature type="region of interest" description="Disordered" evidence="3">
    <location>
        <begin position="313"/>
        <end position="354"/>
    </location>
</feature>
<feature type="region of interest" description="Disordered" evidence="3">
    <location>
        <begin position="116"/>
        <end position="220"/>
    </location>
</feature>
<dbReference type="SUPFAM" id="SSF54928">
    <property type="entry name" value="RNA-binding domain, RBD"/>
    <property type="match status" value="2"/>
</dbReference>
<feature type="compositionally biased region" description="Low complexity" evidence="3">
    <location>
        <begin position="128"/>
        <end position="139"/>
    </location>
</feature>
<dbReference type="FunFam" id="3.30.70.330:FF:001113">
    <property type="entry name" value="RNP domain protein"/>
    <property type="match status" value="1"/>
</dbReference>
<dbReference type="InterPro" id="IPR012677">
    <property type="entry name" value="Nucleotide-bd_a/b_plait_sf"/>
</dbReference>
<organism evidence="5 6">
    <name type="scientific">Penicillium salamii</name>
    <dbReference type="NCBI Taxonomy" id="1612424"/>
    <lineage>
        <taxon>Eukaryota</taxon>
        <taxon>Fungi</taxon>
        <taxon>Dikarya</taxon>
        <taxon>Ascomycota</taxon>
        <taxon>Pezizomycotina</taxon>
        <taxon>Eurotiomycetes</taxon>
        <taxon>Eurotiomycetidae</taxon>
        <taxon>Eurotiales</taxon>
        <taxon>Aspergillaceae</taxon>
        <taxon>Penicillium</taxon>
    </lineage>
</organism>
<dbReference type="OrthoDB" id="74910at2759"/>
<dbReference type="AlphaFoldDB" id="A0A9W4N6L4"/>
<comment type="caution">
    <text evidence="5">The sequence shown here is derived from an EMBL/GenBank/DDBJ whole genome shotgun (WGS) entry which is preliminary data.</text>
</comment>
<dbReference type="SMART" id="SM00360">
    <property type="entry name" value="RRM"/>
    <property type="match status" value="2"/>
</dbReference>
<feature type="compositionally biased region" description="Low complexity" evidence="3">
    <location>
        <begin position="165"/>
        <end position="187"/>
    </location>
</feature>
<feature type="region of interest" description="Disordered" evidence="3">
    <location>
        <begin position="15"/>
        <end position="37"/>
    </location>
</feature>
<dbReference type="EMBL" id="CAJVPD010000044">
    <property type="protein sequence ID" value="CAG8271317.1"/>
    <property type="molecule type" value="Genomic_DNA"/>
</dbReference>
<keyword evidence="1 2" id="KW-0694">RNA-binding</keyword>
<dbReference type="Gene3D" id="3.30.70.330">
    <property type="match status" value="2"/>
</dbReference>
<feature type="compositionally biased region" description="Basic and acidic residues" evidence="3">
    <location>
        <begin position="118"/>
        <end position="127"/>
    </location>
</feature>
<dbReference type="GO" id="GO:0003723">
    <property type="term" value="F:RNA binding"/>
    <property type="evidence" value="ECO:0007669"/>
    <property type="project" value="UniProtKB-UniRule"/>
</dbReference>
<evidence type="ECO:0000256" key="3">
    <source>
        <dbReference type="SAM" id="MobiDB-lite"/>
    </source>
</evidence>
<evidence type="ECO:0000259" key="4">
    <source>
        <dbReference type="PROSITE" id="PS50102"/>
    </source>
</evidence>
<dbReference type="Pfam" id="PF00076">
    <property type="entry name" value="RRM_1"/>
    <property type="match status" value="2"/>
</dbReference>
<feature type="domain" description="RRM" evidence="4">
    <location>
        <begin position="42"/>
        <end position="119"/>
    </location>
</feature>